<accession>A0ABS8W5Q4</accession>
<organism evidence="3 4">
    <name type="scientific">Motilimonas cestriensis</name>
    <dbReference type="NCBI Taxonomy" id="2742685"/>
    <lineage>
        <taxon>Bacteria</taxon>
        <taxon>Pseudomonadati</taxon>
        <taxon>Pseudomonadota</taxon>
        <taxon>Gammaproteobacteria</taxon>
        <taxon>Alteromonadales</taxon>
        <taxon>Alteromonadales genera incertae sedis</taxon>
        <taxon>Motilimonas</taxon>
    </lineage>
</organism>
<evidence type="ECO:0000313" key="3">
    <source>
        <dbReference type="EMBL" id="MCE2593625.1"/>
    </source>
</evidence>
<reference evidence="3 4" key="1">
    <citation type="journal article" date="2022" name="Environ. Microbiol. Rep.">
        <title>Eco-phylogenetic analyses reveal divergent evolution of vitamin B12 metabolism in the marine bacterial family 'Psychromonadaceae'.</title>
        <authorList>
            <person name="Jin X."/>
            <person name="Yang Y."/>
            <person name="Cao H."/>
            <person name="Gao B."/>
            <person name="Zhao Z."/>
        </authorList>
    </citation>
    <scope>NUCLEOTIDE SEQUENCE [LARGE SCALE GENOMIC DNA]</scope>
    <source>
        <strain evidence="3 4">MKS20</strain>
    </source>
</reference>
<dbReference type="PANTHER" id="PTHR30093">
    <property type="entry name" value="GENERAL SECRETION PATHWAY PROTEIN G"/>
    <property type="match status" value="1"/>
</dbReference>
<evidence type="ECO:0000313" key="4">
    <source>
        <dbReference type="Proteomes" id="UP001201273"/>
    </source>
</evidence>
<sequence>MHKQAGFTLMEVMIVVAIIGILATIAYPSYKDYVQKTRRADAQAYLMKASLEQESYRINSPTYAASMTDLGLLAANDYYDFSIADNTAHAYTLKAVAKTGKSQADDKEGSQSCSTLTLDQSDTKTHADCW</sequence>
<dbReference type="EMBL" id="JAIMJA010000002">
    <property type="protein sequence ID" value="MCE2593625.1"/>
    <property type="molecule type" value="Genomic_DNA"/>
</dbReference>
<dbReference type="InterPro" id="IPR012902">
    <property type="entry name" value="N_methyl_site"/>
</dbReference>
<keyword evidence="2" id="KW-0472">Membrane</keyword>
<feature type="transmembrane region" description="Helical" evidence="2">
    <location>
        <begin position="12"/>
        <end position="30"/>
    </location>
</feature>
<protein>
    <submittedName>
        <fullName evidence="3">Type IV pilin protein</fullName>
    </submittedName>
</protein>
<dbReference type="Pfam" id="PF07963">
    <property type="entry name" value="N_methyl"/>
    <property type="match status" value="1"/>
</dbReference>
<dbReference type="Pfam" id="PF16732">
    <property type="entry name" value="ComP_DUS"/>
    <property type="match status" value="1"/>
</dbReference>
<feature type="compositionally biased region" description="Polar residues" evidence="1">
    <location>
        <begin position="110"/>
        <end position="120"/>
    </location>
</feature>
<name>A0ABS8W5Q4_9GAMM</name>
<proteinExistence type="predicted"/>
<feature type="compositionally biased region" description="Basic and acidic residues" evidence="1">
    <location>
        <begin position="121"/>
        <end position="130"/>
    </location>
</feature>
<evidence type="ECO:0000256" key="1">
    <source>
        <dbReference type="SAM" id="MobiDB-lite"/>
    </source>
</evidence>
<dbReference type="PANTHER" id="PTHR30093:SF47">
    <property type="entry name" value="TYPE IV PILUS NON-CORE MINOR PILIN PILE"/>
    <property type="match status" value="1"/>
</dbReference>
<dbReference type="InterPro" id="IPR045584">
    <property type="entry name" value="Pilin-like"/>
</dbReference>
<keyword evidence="2" id="KW-0812">Transmembrane</keyword>
<dbReference type="NCBIfam" id="TIGR02532">
    <property type="entry name" value="IV_pilin_GFxxxE"/>
    <property type="match status" value="1"/>
</dbReference>
<dbReference type="Proteomes" id="UP001201273">
    <property type="component" value="Unassembled WGS sequence"/>
</dbReference>
<gene>
    <name evidence="3" type="ORF">K6Y31_02210</name>
</gene>
<keyword evidence="4" id="KW-1185">Reference proteome</keyword>
<keyword evidence="2" id="KW-1133">Transmembrane helix</keyword>
<feature type="region of interest" description="Disordered" evidence="1">
    <location>
        <begin position="99"/>
        <end position="130"/>
    </location>
</feature>
<dbReference type="InterPro" id="IPR031982">
    <property type="entry name" value="PilE-like"/>
</dbReference>
<dbReference type="SUPFAM" id="SSF54523">
    <property type="entry name" value="Pili subunits"/>
    <property type="match status" value="1"/>
</dbReference>
<evidence type="ECO:0000256" key="2">
    <source>
        <dbReference type="SAM" id="Phobius"/>
    </source>
</evidence>
<comment type="caution">
    <text evidence="3">The sequence shown here is derived from an EMBL/GenBank/DDBJ whole genome shotgun (WGS) entry which is preliminary data.</text>
</comment>
<dbReference type="Gene3D" id="3.30.700.10">
    <property type="entry name" value="Glycoprotein, Type 4 Pilin"/>
    <property type="match status" value="1"/>
</dbReference>